<dbReference type="Pfam" id="PF00928">
    <property type="entry name" value="Adap_comp_sub"/>
    <property type="match status" value="1"/>
</dbReference>
<feature type="compositionally biased region" description="Polar residues" evidence="4">
    <location>
        <begin position="231"/>
        <end position="241"/>
    </location>
</feature>
<dbReference type="STRING" id="1382522.W6MRK1"/>
<evidence type="ECO:0000256" key="4">
    <source>
        <dbReference type="SAM" id="MobiDB-lite"/>
    </source>
</evidence>
<keyword evidence="3" id="KW-0472">Membrane</keyword>
<proteinExistence type="predicted"/>
<feature type="compositionally biased region" description="Polar residues" evidence="4">
    <location>
        <begin position="367"/>
        <end position="376"/>
    </location>
</feature>
<evidence type="ECO:0000256" key="1">
    <source>
        <dbReference type="ARBA" id="ARBA00004308"/>
    </source>
</evidence>
<sequence length="703" mass="77893">MTSFKIQDLSCGVAYLADKPKFESCTGKPGRHPEDPMTDLVSISFTPPQLTQFVPNTLLRFNFEFKETQKFKPMGLIESLYIADQKGKLLFEYSLRPSTPGHQYIFNKLRYAKDDKKDDVNELKGGCFLSGLASLVELESNLFVAWKKLGPLVVIVVGSGYTSPVEVAYTKEKVVDEGETSEEESEEESEEGSEEESEQESVEEYEEENNEFQESEYEEERDESENEGEQLTGTTNHTATNVKIHPTYNPLLYHDFIDRVISAMNLFLGKPITVALVESNSDTLVLLLQEMVDADYPYITDLNQLKDLLPSSSILKSFLDRTKKFSESAQKSFSRQDTLPGRGNVSVNRPVPSSAKGTGNGSVWEKSGSSTPWRRSNVKYTNNEMFVDVTERITVIIPPSKSGRSKSSKKIPQGSAFYSSSSYLGSQNTTKSFTTPIVARIDGKVIFTSRLSGIPNLKLVMSPGRHDLGVPSFHPCVDIAQWVQTPGTLSFVPPDGAFNLMDYSIDLLNNPLYSDNARELSSYMGLVSVDLTVGLGLNANEFEIQVNTTSFKAVKGVDDLKLEIVISDPGSKAGDSDETPLTLKSLRMTHGDLRMTEKGTYEWGFDKLLTLGVHPSFRGALLSDSDSNANSNNASDDESITARLPKRPLQPKFVRMSYGNKGCLPSGIKVDLLKITSAQGLGENVKPYKGVKYITEIGQYVLR</sequence>
<reference evidence="6" key="1">
    <citation type="submission" date="2013-12" db="EMBL/GenBank/DDBJ databases">
        <authorList>
            <person name="Genoscope - CEA"/>
        </authorList>
    </citation>
    <scope>NUCLEOTIDE SEQUENCE</scope>
    <source>
        <strain evidence="6">CBS 1993</strain>
    </source>
</reference>
<dbReference type="OrthoDB" id="870at2759"/>
<feature type="region of interest" description="Disordered" evidence="4">
    <location>
        <begin position="622"/>
        <end position="643"/>
    </location>
</feature>
<evidence type="ECO:0000256" key="3">
    <source>
        <dbReference type="ARBA" id="ARBA00023136"/>
    </source>
</evidence>
<feature type="compositionally biased region" description="Low complexity" evidence="4">
    <location>
        <begin position="623"/>
        <end position="634"/>
    </location>
</feature>
<dbReference type="SUPFAM" id="SSF49447">
    <property type="entry name" value="Second domain of Mu2 adaptin subunit (ap50) of ap2 adaptor"/>
    <property type="match status" value="1"/>
</dbReference>
<feature type="domain" description="MHD" evidence="5">
    <location>
        <begin position="413"/>
        <end position="703"/>
    </location>
</feature>
<dbReference type="Proteomes" id="UP000019384">
    <property type="component" value="Unassembled WGS sequence"/>
</dbReference>
<reference evidence="6" key="2">
    <citation type="submission" date="2014-02" db="EMBL/GenBank/DDBJ databases">
        <title>Complete DNA sequence of /Kuraishia capsulata/ illustrates novel genomic features among budding yeasts (/Saccharomycotina/).</title>
        <authorList>
            <person name="Morales L."/>
            <person name="Noel B."/>
            <person name="Porcel B."/>
            <person name="Marcet-Houben M."/>
            <person name="Hullo M-F."/>
            <person name="Sacerdot C."/>
            <person name="Tekaia F."/>
            <person name="Leh-Louis V."/>
            <person name="Despons L."/>
            <person name="Khanna V."/>
            <person name="Aury J-M."/>
            <person name="Barbe V."/>
            <person name="Couloux A."/>
            <person name="Labadie K."/>
            <person name="Pelletier E."/>
            <person name="Souciet J-L."/>
            <person name="Boekhout T."/>
            <person name="Gabaldon T."/>
            <person name="Wincker P."/>
            <person name="Dujon B."/>
        </authorList>
    </citation>
    <scope>NUCLEOTIDE SEQUENCE</scope>
    <source>
        <strain evidence="6">CBS 1993</strain>
    </source>
</reference>
<dbReference type="InterPro" id="IPR028565">
    <property type="entry name" value="MHD"/>
</dbReference>
<keyword evidence="2" id="KW-0813">Transport</keyword>
<dbReference type="HOGENOM" id="CLU_026449_1_0_1"/>
<dbReference type="InterPro" id="IPR050431">
    <property type="entry name" value="Adaptor_comp_med_subunit"/>
</dbReference>
<comment type="subcellular location">
    <subcellularLocation>
        <location evidence="1">Endomembrane system</location>
    </subcellularLocation>
</comment>
<evidence type="ECO:0000313" key="7">
    <source>
        <dbReference type="Proteomes" id="UP000019384"/>
    </source>
</evidence>
<dbReference type="EMBL" id="HG793130">
    <property type="protein sequence ID" value="CDK28988.1"/>
    <property type="molecule type" value="Genomic_DNA"/>
</dbReference>
<feature type="compositionally biased region" description="Acidic residues" evidence="4">
    <location>
        <begin position="177"/>
        <end position="228"/>
    </location>
</feature>
<feature type="region of interest" description="Disordered" evidence="4">
    <location>
        <begin position="329"/>
        <end position="376"/>
    </location>
</feature>
<evidence type="ECO:0000256" key="2">
    <source>
        <dbReference type="ARBA" id="ARBA00022448"/>
    </source>
</evidence>
<dbReference type="PANTHER" id="PTHR10529">
    <property type="entry name" value="AP COMPLEX SUBUNIT MU"/>
    <property type="match status" value="1"/>
</dbReference>
<dbReference type="AlphaFoldDB" id="W6MRK1"/>
<accession>W6MRK1</accession>
<evidence type="ECO:0000313" key="6">
    <source>
        <dbReference type="EMBL" id="CDK28988.1"/>
    </source>
</evidence>
<dbReference type="Gene3D" id="3.30.450.60">
    <property type="match status" value="1"/>
</dbReference>
<organism evidence="6 7">
    <name type="scientific">Kuraishia capsulata CBS 1993</name>
    <dbReference type="NCBI Taxonomy" id="1382522"/>
    <lineage>
        <taxon>Eukaryota</taxon>
        <taxon>Fungi</taxon>
        <taxon>Dikarya</taxon>
        <taxon>Ascomycota</taxon>
        <taxon>Saccharomycotina</taxon>
        <taxon>Pichiomycetes</taxon>
        <taxon>Pichiales</taxon>
        <taxon>Pichiaceae</taxon>
        <taxon>Kuraishia</taxon>
    </lineage>
</organism>
<protein>
    <recommendedName>
        <fullName evidence="5">MHD domain-containing protein</fullName>
    </recommendedName>
</protein>
<gene>
    <name evidence="6" type="ORF">KUCA_T00004974001</name>
</gene>
<dbReference type="RefSeq" id="XP_022460977.1">
    <property type="nucleotide sequence ID" value="XM_022606112.1"/>
</dbReference>
<dbReference type="GO" id="GO:0030117">
    <property type="term" value="C:membrane coat"/>
    <property type="evidence" value="ECO:0007669"/>
    <property type="project" value="UniProtKB-ARBA"/>
</dbReference>
<feature type="region of interest" description="Disordered" evidence="4">
    <location>
        <begin position="172"/>
        <end position="241"/>
    </location>
</feature>
<evidence type="ECO:0000259" key="5">
    <source>
        <dbReference type="PROSITE" id="PS51072"/>
    </source>
</evidence>
<keyword evidence="7" id="KW-1185">Reference proteome</keyword>
<dbReference type="GeneID" id="34522365"/>
<dbReference type="InterPro" id="IPR011012">
    <property type="entry name" value="Longin-like_dom_sf"/>
</dbReference>
<dbReference type="InterPro" id="IPR036168">
    <property type="entry name" value="AP2_Mu_C_sf"/>
</dbReference>
<name>W6MRK1_9ASCO</name>
<dbReference type="GO" id="GO:0012505">
    <property type="term" value="C:endomembrane system"/>
    <property type="evidence" value="ECO:0007669"/>
    <property type="project" value="UniProtKB-SubCell"/>
</dbReference>
<dbReference type="SUPFAM" id="SSF64356">
    <property type="entry name" value="SNARE-like"/>
    <property type="match status" value="1"/>
</dbReference>
<dbReference type="PROSITE" id="PS51072">
    <property type="entry name" value="MHD"/>
    <property type="match status" value="1"/>
</dbReference>
<dbReference type="Gene3D" id="2.60.40.1170">
    <property type="entry name" value="Mu homology domain, subdomain B"/>
    <property type="match status" value="2"/>
</dbReference>